<comment type="caution">
    <text evidence="10">The sequence shown here is derived from an EMBL/GenBank/DDBJ whole genome shotgun (WGS) entry which is preliminary data.</text>
</comment>
<dbReference type="InterPro" id="IPR003661">
    <property type="entry name" value="HisK_dim/P_dom"/>
</dbReference>
<dbReference type="InterPro" id="IPR036890">
    <property type="entry name" value="HATPase_C_sf"/>
</dbReference>
<keyword evidence="5 10" id="KW-0418">Kinase</keyword>
<keyword evidence="11" id="KW-1185">Reference proteome</keyword>
<dbReference type="SMART" id="SM00388">
    <property type="entry name" value="HisKA"/>
    <property type="match status" value="1"/>
</dbReference>
<accession>A0A0X3TY19</accession>
<dbReference type="EMBL" id="LQBQ01000012">
    <property type="protein sequence ID" value="KUJ80529.1"/>
    <property type="molecule type" value="Genomic_DNA"/>
</dbReference>
<dbReference type="PANTHER" id="PTHR43047:SF9">
    <property type="entry name" value="HISTIDINE KINASE"/>
    <property type="match status" value="1"/>
</dbReference>
<dbReference type="AlphaFoldDB" id="A0A0X3TY19"/>
<dbReference type="FunFam" id="3.30.565.10:FF:000049">
    <property type="entry name" value="Two-component sensor histidine kinase"/>
    <property type="match status" value="1"/>
</dbReference>
<dbReference type="Pfam" id="PF02518">
    <property type="entry name" value="HATPase_c"/>
    <property type="match status" value="1"/>
</dbReference>
<dbReference type="SUPFAM" id="SSF52172">
    <property type="entry name" value="CheY-like"/>
    <property type="match status" value="1"/>
</dbReference>
<dbReference type="EC" id="2.7.13.3" evidence="2"/>
<name>A0A0X3TY19_9RHOB</name>
<dbReference type="CDD" id="cd00075">
    <property type="entry name" value="HATPase"/>
    <property type="match status" value="1"/>
</dbReference>
<dbReference type="InterPro" id="IPR036097">
    <property type="entry name" value="HisK_dim/P_sf"/>
</dbReference>
<dbReference type="InterPro" id="IPR035965">
    <property type="entry name" value="PAS-like_dom_sf"/>
</dbReference>
<dbReference type="InterPro" id="IPR011006">
    <property type="entry name" value="CheY-like_superfamily"/>
</dbReference>
<dbReference type="OrthoDB" id="9764438at2"/>
<evidence type="ECO:0000259" key="9">
    <source>
        <dbReference type="PROSITE" id="PS50110"/>
    </source>
</evidence>
<evidence type="ECO:0000256" key="4">
    <source>
        <dbReference type="ARBA" id="ARBA00022679"/>
    </source>
</evidence>
<dbReference type="Gene3D" id="3.30.450.20">
    <property type="entry name" value="PAS domain"/>
    <property type="match status" value="2"/>
</dbReference>
<dbReference type="PROSITE" id="PS50109">
    <property type="entry name" value="HIS_KIN"/>
    <property type="match status" value="1"/>
</dbReference>
<dbReference type="GO" id="GO:0005886">
    <property type="term" value="C:plasma membrane"/>
    <property type="evidence" value="ECO:0007669"/>
    <property type="project" value="TreeGrafter"/>
</dbReference>
<dbReference type="Gene3D" id="1.10.287.130">
    <property type="match status" value="1"/>
</dbReference>
<dbReference type="SUPFAM" id="SSF55785">
    <property type="entry name" value="PYP-like sensor domain (PAS domain)"/>
    <property type="match status" value="1"/>
</dbReference>
<organism evidence="10 11">
    <name type="scientific">Ruegeria marisrubri</name>
    <dbReference type="NCBI Taxonomy" id="1685379"/>
    <lineage>
        <taxon>Bacteria</taxon>
        <taxon>Pseudomonadati</taxon>
        <taxon>Pseudomonadota</taxon>
        <taxon>Alphaproteobacteria</taxon>
        <taxon>Rhodobacterales</taxon>
        <taxon>Roseobacteraceae</taxon>
        <taxon>Ruegeria</taxon>
    </lineage>
</organism>
<dbReference type="Pfam" id="PF00512">
    <property type="entry name" value="HisKA"/>
    <property type="match status" value="1"/>
</dbReference>
<dbReference type="STRING" id="1685379.AVO45_05640"/>
<reference evidence="10 11" key="1">
    <citation type="submission" date="2015-12" db="EMBL/GenBank/DDBJ databases">
        <authorList>
            <person name="Shamseldin A."/>
            <person name="Moawad H."/>
            <person name="Abd El-Rahim W.M."/>
            <person name="Sadowsky M.J."/>
        </authorList>
    </citation>
    <scope>NUCLEOTIDE SEQUENCE [LARGE SCALE GENOMIC DNA]</scope>
    <source>
        <strain evidence="10 11">ZGT118</strain>
    </source>
</reference>
<dbReference type="CDD" id="cd00082">
    <property type="entry name" value="HisKA"/>
    <property type="match status" value="1"/>
</dbReference>
<evidence type="ECO:0000256" key="1">
    <source>
        <dbReference type="ARBA" id="ARBA00000085"/>
    </source>
</evidence>
<dbReference type="PANTHER" id="PTHR43047">
    <property type="entry name" value="TWO-COMPONENT HISTIDINE PROTEIN KINASE"/>
    <property type="match status" value="1"/>
</dbReference>
<gene>
    <name evidence="10" type="ORF">AVO45_05640</name>
</gene>
<feature type="domain" description="Response regulatory" evidence="9">
    <location>
        <begin position="615"/>
        <end position="731"/>
    </location>
</feature>
<keyword evidence="4" id="KW-0808">Transferase</keyword>
<dbReference type="InterPro" id="IPR003594">
    <property type="entry name" value="HATPase_dom"/>
</dbReference>
<dbReference type="SMART" id="SM00387">
    <property type="entry name" value="HATPase_c"/>
    <property type="match status" value="1"/>
</dbReference>
<feature type="coiled-coil region" evidence="7">
    <location>
        <begin position="61"/>
        <end position="95"/>
    </location>
</feature>
<dbReference type="SUPFAM" id="SSF55874">
    <property type="entry name" value="ATPase domain of HSP90 chaperone/DNA topoisomerase II/histidine kinase"/>
    <property type="match status" value="1"/>
</dbReference>
<evidence type="ECO:0000313" key="10">
    <source>
        <dbReference type="EMBL" id="KUJ80529.1"/>
    </source>
</evidence>
<feature type="modified residue" description="4-aspartylphosphate" evidence="6">
    <location>
        <position position="666"/>
    </location>
</feature>
<proteinExistence type="predicted"/>
<keyword evidence="3 6" id="KW-0597">Phosphoprotein</keyword>
<dbReference type="InterPro" id="IPR004358">
    <property type="entry name" value="Sig_transdc_His_kin-like_C"/>
</dbReference>
<feature type="domain" description="Histidine kinase" evidence="8">
    <location>
        <begin position="381"/>
        <end position="593"/>
    </location>
</feature>
<evidence type="ECO:0000256" key="6">
    <source>
        <dbReference type="PROSITE-ProRule" id="PRU00169"/>
    </source>
</evidence>
<evidence type="ECO:0000259" key="8">
    <source>
        <dbReference type="PROSITE" id="PS50109"/>
    </source>
</evidence>
<comment type="catalytic activity">
    <reaction evidence="1">
        <text>ATP + protein L-histidine = ADP + protein N-phospho-L-histidine.</text>
        <dbReference type="EC" id="2.7.13.3"/>
    </reaction>
</comment>
<evidence type="ECO:0000256" key="7">
    <source>
        <dbReference type="SAM" id="Coils"/>
    </source>
</evidence>
<evidence type="ECO:0000256" key="3">
    <source>
        <dbReference type="ARBA" id="ARBA00022553"/>
    </source>
</evidence>
<evidence type="ECO:0000256" key="5">
    <source>
        <dbReference type="ARBA" id="ARBA00022777"/>
    </source>
</evidence>
<dbReference type="GO" id="GO:0009927">
    <property type="term" value="F:histidine phosphotransfer kinase activity"/>
    <property type="evidence" value="ECO:0007669"/>
    <property type="project" value="TreeGrafter"/>
</dbReference>
<dbReference type="InterPro" id="IPR001789">
    <property type="entry name" value="Sig_transdc_resp-reg_receiver"/>
</dbReference>
<dbReference type="InterPro" id="IPR005467">
    <property type="entry name" value="His_kinase_dom"/>
</dbReference>
<dbReference type="GO" id="GO:0000155">
    <property type="term" value="F:phosphorelay sensor kinase activity"/>
    <property type="evidence" value="ECO:0007669"/>
    <property type="project" value="InterPro"/>
</dbReference>
<dbReference type="PRINTS" id="PR00344">
    <property type="entry name" value="BCTRLSENSOR"/>
</dbReference>
<dbReference type="PROSITE" id="PS50110">
    <property type="entry name" value="RESPONSE_REGULATORY"/>
    <property type="match status" value="1"/>
</dbReference>
<dbReference type="Pfam" id="PF00072">
    <property type="entry name" value="Response_reg"/>
    <property type="match status" value="1"/>
</dbReference>
<sequence length="733" mass="81446">MPHELIDPRDTLERQNEKLLKIADTLMRRAEQGTEASGAAYAQFQRAVMLEEEVRARTAALEKALDLLNESNAKLAQANAETEAARSNLTNAIETVQEGFALFDAQDRLVMCNSRFCKHMLDIYHQFKPGLRFEDYVHLVSTSPYLTLPDGETPEAWAAFRMARHKDNHAVFNARIAGRHWLQVSEHRTPDGGTVILQTDITDMMRLERQERERLLDDQARLIRATLEHLNQGVCIFDDQNRLVGWNRRAGELLSIQANHFRLGTPFLSLYDRVRDNVRFRGDTGPEDVEAWVASKAKRAPLSFEIEIGVDRTLAAFAQQMPDRGFVISFTDVSAERAAVRTISQANETLEQRVAERTLELEDALAEAERANASKSRFVAAASHDLLQPLSAAKLFVASLENDLEDPELAERLSKAGNALVSVEKILGALLDISKLDSGRATVDLSSISLKDMLNQLNDELKPLALKKGLDFRMVCCDAHVESDASYLRRILQNLASNAIRYTDSGKVLVGVRHRKSYVRVEIWDTGPGIPEDQQERVFEEFQRLSASATPNEGLGLGLAIVERACRLLKHPLHLSSQPGRGTCFAIELPRSNVVPLRKPRDGATTNGVPLEHHIALLVENDEALRSAMTITMENWGLDVLPCANQSEAEDILREVDIAPDVIIADYQLDEGVLGTDVITALRNDHGPIPACLVTANRSPDLQGACEKQGTSLIHKPIDPAELRSFIEGALAG</sequence>
<dbReference type="Gene3D" id="3.40.50.2300">
    <property type="match status" value="1"/>
</dbReference>
<keyword evidence="7" id="KW-0175">Coiled coil</keyword>
<dbReference type="Proteomes" id="UP000053791">
    <property type="component" value="Unassembled WGS sequence"/>
</dbReference>
<dbReference type="CDD" id="cd00156">
    <property type="entry name" value="REC"/>
    <property type="match status" value="1"/>
</dbReference>
<protein>
    <recommendedName>
        <fullName evidence="2">histidine kinase</fullName>
        <ecNumber evidence="2">2.7.13.3</ecNumber>
    </recommendedName>
</protein>
<dbReference type="RefSeq" id="WP_068345879.1">
    <property type="nucleotide sequence ID" value="NZ_LQBQ01000012.1"/>
</dbReference>
<dbReference type="Gene3D" id="3.30.565.10">
    <property type="entry name" value="Histidine kinase-like ATPase, C-terminal domain"/>
    <property type="match status" value="1"/>
</dbReference>
<dbReference type="SMART" id="SM00448">
    <property type="entry name" value="REC"/>
    <property type="match status" value="1"/>
</dbReference>
<dbReference type="SUPFAM" id="SSF47384">
    <property type="entry name" value="Homodimeric domain of signal transducing histidine kinase"/>
    <property type="match status" value="1"/>
</dbReference>
<evidence type="ECO:0000256" key="2">
    <source>
        <dbReference type="ARBA" id="ARBA00012438"/>
    </source>
</evidence>
<dbReference type="Pfam" id="PF12860">
    <property type="entry name" value="PAS_7"/>
    <property type="match status" value="2"/>
</dbReference>
<evidence type="ECO:0000313" key="11">
    <source>
        <dbReference type="Proteomes" id="UP000053791"/>
    </source>
</evidence>